<keyword evidence="1" id="KW-1133">Transmembrane helix</keyword>
<sequence>MTELQQLFLFYTIIYFVIKGAIFVCIYIATIIIEKHAREKRKLLQEYLNKKRTKEEERWKVAYSLYDKKQKQSTA</sequence>
<dbReference type="Proteomes" id="UP000426444">
    <property type="component" value="Chromosome"/>
</dbReference>
<dbReference type="KEGG" id="salq:SYNTR_0423"/>
<dbReference type="AlphaFoldDB" id="A0A6I6D771"/>
<evidence type="ECO:0000313" key="2">
    <source>
        <dbReference type="EMBL" id="QGT99016.1"/>
    </source>
</evidence>
<dbReference type="OrthoDB" id="2086762at2"/>
<evidence type="ECO:0000313" key="3">
    <source>
        <dbReference type="Proteomes" id="UP000426444"/>
    </source>
</evidence>
<gene>
    <name evidence="2" type="ORF">SYNTR_0423</name>
</gene>
<keyword evidence="1" id="KW-0472">Membrane</keyword>
<protein>
    <submittedName>
        <fullName evidence="2">Uncharacterized protein</fullName>
    </submittedName>
</protein>
<proteinExistence type="predicted"/>
<accession>A0A6I6D771</accession>
<feature type="transmembrane region" description="Helical" evidence="1">
    <location>
        <begin position="12"/>
        <end position="33"/>
    </location>
</feature>
<name>A0A6I6D771_9FIRM</name>
<keyword evidence="3" id="KW-1185">Reference proteome</keyword>
<reference evidence="3" key="1">
    <citation type="journal article" date="2019" name="Microbiology">
        <title>Complete Genome Sequence of an Uncultured Bacterium of the Candidate Phylum Bipolaricaulota.</title>
        <authorList>
            <person name="Kadnikov V.V."/>
            <person name="Mardanov A.V."/>
            <person name="Beletsky A.V."/>
            <person name="Frank Y.A."/>
            <person name="Karnachuk O.V."/>
            <person name="Ravin N.V."/>
        </authorList>
    </citation>
    <scope>NUCLEOTIDE SEQUENCE [LARGE SCALE GENOMIC DNA]</scope>
</reference>
<dbReference type="EMBL" id="CP046457">
    <property type="protein sequence ID" value="QGT99016.1"/>
    <property type="molecule type" value="Genomic_DNA"/>
</dbReference>
<organism evidence="2 3">
    <name type="scientific">Candidatus Syntrophocurvum alkaliphilum</name>
    <dbReference type="NCBI Taxonomy" id="2293317"/>
    <lineage>
        <taxon>Bacteria</taxon>
        <taxon>Bacillati</taxon>
        <taxon>Bacillota</taxon>
        <taxon>Clostridia</taxon>
        <taxon>Eubacteriales</taxon>
        <taxon>Syntrophomonadaceae</taxon>
        <taxon>Candidatus Syntrophocurvum</taxon>
    </lineage>
</organism>
<evidence type="ECO:0000256" key="1">
    <source>
        <dbReference type="SAM" id="Phobius"/>
    </source>
</evidence>
<dbReference type="RefSeq" id="WP_156202953.1">
    <property type="nucleotide sequence ID" value="NZ_CP046457.1"/>
</dbReference>
<keyword evidence="1" id="KW-0812">Transmembrane</keyword>